<keyword evidence="4 6" id="KW-0804">Transcription</keyword>
<dbReference type="AlphaFoldDB" id="A0A1S3IYS0"/>
<dbReference type="GO" id="GO:0045944">
    <property type="term" value="P:positive regulation of transcription by RNA polymerase II"/>
    <property type="evidence" value="ECO:0007669"/>
    <property type="project" value="TreeGrafter"/>
</dbReference>
<accession>A0A1S3IYS0</accession>
<evidence type="ECO:0000256" key="4">
    <source>
        <dbReference type="ARBA" id="ARBA00023163"/>
    </source>
</evidence>
<dbReference type="GO" id="GO:0016592">
    <property type="term" value="C:mediator complex"/>
    <property type="evidence" value="ECO:0007669"/>
    <property type="project" value="InterPro"/>
</dbReference>
<evidence type="ECO:0000313" key="8">
    <source>
        <dbReference type="Proteomes" id="UP000085678"/>
    </source>
</evidence>
<feature type="compositionally biased region" description="Basic residues" evidence="7">
    <location>
        <begin position="156"/>
        <end position="166"/>
    </location>
</feature>
<dbReference type="GeneID" id="106168732"/>
<dbReference type="OrthoDB" id="10044050at2759"/>
<dbReference type="STRING" id="7574.A0A1S3IYS0"/>
<feature type="region of interest" description="Disordered" evidence="7">
    <location>
        <begin position="1"/>
        <end position="30"/>
    </location>
</feature>
<evidence type="ECO:0000256" key="5">
    <source>
        <dbReference type="ARBA" id="ARBA00023242"/>
    </source>
</evidence>
<comment type="subcellular location">
    <subcellularLocation>
        <location evidence="1 6">Nucleus</location>
    </subcellularLocation>
</comment>
<comment type="similarity">
    <text evidence="2 6">Belongs to the Mediator complex subunit 19 family.</text>
</comment>
<dbReference type="PANTHER" id="PTHR22536:SF1">
    <property type="entry name" value="MEDIATOR OF RNA POLYMERASE II TRANSCRIPTION SUBUNIT 19"/>
    <property type="match status" value="1"/>
</dbReference>
<dbReference type="InParanoid" id="A0A1S3IYS0"/>
<organism evidence="8 9">
    <name type="scientific">Lingula anatina</name>
    <name type="common">Brachiopod</name>
    <name type="synonym">Lingula unguis</name>
    <dbReference type="NCBI Taxonomy" id="7574"/>
    <lineage>
        <taxon>Eukaryota</taxon>
        <taxon>Metazoa</taxon>
        <taxon>Spiralia</taxon>
        <taxon>Lophotrochozoa</taxon>
        <taxon>Brachiopoda</taxon>
        <taxon>Linguliformea</taxon>
        <taxon>Lingulata</taxon>
        <taxon>Lingulida</taxon>
        <taxon>Linguloidea</taxon>
        <taxon>Lingulidae</taxon>
        <taxon>Lingula</taxon>
    </lineage>
</organism>
<keyword evidence="5 6" id="KW-0539">Nucleus</keyword>
<evidence type="ECO:0000256" key="1">
    <source>
        <dbReference type="ARBA" id="ARBA00004123"/>
    </source>
</evidence>
<keyword evidence="6" id="KW-0010">Activator</keyword>
<keyword evidence="8" id="KW-1185">Reference proteome</keyword>
<evidence type="ECO:0000256" key="3">
    <source>
        <dbReference type="ARBA" id="ARBA00023015"/>
    </source>
</evidence>
<feature type="compositionally biased region" description="Basic residues" evidence="7">
    <location>
        <begin position="205"/>
        <end position="218"/>
    </location>
</feature>
<dbReference type="GO" id="GO:0003712">
    <property type="term" value="F:transcription coregulator activity"/>
    <property type="evidence" value="ECO:0007669"/>
    <property type="project" value="InterPro"/>
</dbReference>
<evidence type="ECO:0000256" key="7">
    <source>
        <dbReference type="SAM" id="MobiDB-lite"/>
    </source>
</evidence>
<comment type="subunit">
    <text evidence="6">Component of the Mediator complex.</text>
</comment>
<evidence type="ECO:0000256" key="6">
    <source>
        <dbReference type="RuleBase" id="RU364151"/>
    </source>
</evidence>
<dbReference type="KEGG" id="lak:106168732"/>
<sequence>MDLYRRSDQTSPKSSPRGSRSPAIPRQDSTGTLKTTIALGKNPAIIQKGPFYLMKEPPDEAKLTGNTNLLSYHGLEHSYNKFCGKKIKEELNAFLPNLPGNIDAPGIQDNSSLRSLIEKPPITGKELIPLSGSALAGFRLHPGPLPEQYRLMHQMPPKKHKHKKKRKEETKEGPLQENQDNASEASVEQKTKHKKQKRSDEEREKRKKKKEKKKKKQKHSPEHPGPSTEGSSKIT</sequence>
<evidence type="ECO:0000313" key="9">
    <source>
        <dbReference type="RefSeq" id="XP_013403355.1"/>
    </source>
</evidence>
<dbReference type="Pfam" id="PF10278">
    <property type="entry name" value="Med19"/>
    <property type="match status" value="1"/>
</dbReference>
<proteinExistence type="inferred from homology"/>
<feature type="region of interest" description="Disordered" evidence="7">
    <location>
        <begin position="154"/>
        <end position="235"/>
    </location>
</feature>
<reference evidence="9" key="1">
    <citation type="submission" date="2025-08" db="UniProtKB">
        <authorList>
            <consortium name="RefSeq"/>
        </authorList>
    </citation>
    <scope>IDENTIFICATION</scope>
    <source>
        <tissue evidence="9">Gonads</tissue>
    </source>
</reference>
<dbReference type="PANTHER" id="PTHR22536">
    <property type="entry name" value="LUNG CANCER METASTASIS-RELATED LCMR1 PROTEIN"/>
    <property type="match status" value="1"/>
</dbReference>
<evidence type="ECO:0000256" key="2">
    <source>
        <dbReference type="ARBA" id="ARBA00009259"/>
    </source>
</evidence>
<keyword evidence="3 6" id="KW-0805">Transcription regulation</keyword>
<gene>
    <name evidence="9" type="primary">LOC106168732</name>
    <name evidence="6" type="synonym">MED19</name>
</gene>
<dbReference type="Proteomes" id="UP000085678">
    <property type="component" value="Unplaced"/>
</dbReference>
<protein>
    <recommendedName>
        <fullName evidence="6">Mediator of RNA polymerase II transcription subunit 19</fullName>
    </recommendedName>
    <alternativeName>
        <fullName evidence="6">Mediator complex subunit 19</fullName>
    </alternativeName>
</protein>
<dbReference type="InterPro" id="IPR019403">
    <property type="entry name" value="Mediator_Med19_met"/>
</dbReference>
<name>A0A1S3IYS0_LINAN</name>
<dbReference type="RefSeq" id="XP_013403355.1">
    <property type="nucleotide sequence ID" value="XM_013547901.1"/>
</dbReference>
<feature type="compositionally biased region" description="Polar residues" evidence="7">
    <location>
        <begin position="176"/>
        <end position="188"/>
    </location>
</feature>
<feature type="compositionally biased region" description="Low complexity" evidence="7">
    <location>
        <begin position="11"/>
        <end position="22"/>
    </location>
</feature>
<comment type="function">
    <text evidence="6">Component of the Mediator complex, a coactivator involved in the regulated transcription of nearly all RNA polymerase II-dependent genes. Mediator functions as a bridge to convey information from gene-specific regulatory proteins to the basal RNA polymerase II transcription machinery. Mediator is recruited to promoters by direct interactions with regulatory proteins and serves as a scaffold for the assembly of a functional preinitiation complex with RNA polymerase II and the general transcription factors.</text>
</comment>